<evidence type="ECO:0000313" key="4">
    <source>
        <dbReference type="EMBL" id="CAL1530241.1"/>
    </source>
</evidence>
<evidence type="ECO:0000313" key="5">
    <source>
        <dbReference type="Proteomes" id="UP001497497"/>
    </source>
</evidence>
<name>A0AAV2HBT8_LYMST</name>
<feature type="compositionally biased region" description="Polar residues" evidence="2">
    <location>
        <begin position="29"/>
        <end position="39"/>
    </location>
</feature>
<dbReference type="AlphaFoldDB" id="A0AAV2HBT8"/>
<protein>
    <submittedName>
        <fullName evidence="4">Uncharacterized protein</fullName>
    </submittedName>
</protein>
<feature type="transmembrane region" description="Helical" evidence="3">
    <location>
        <begin position="104"/>
        <end position="123"/>
    </location>
</feature>
<evidence type="ECO:0000256" key="2">
    <source>
        <dbReference type="SAM" id="MobiDB-lite"/>
    </source>
</evidence>
<feature type="compositionally biased region" description="Basic residues" evidence="2">
    <location>
        <begin position="192"/>
        <end position="215"/>
    </location>
</feature>
<feature type="region of interest" description="Disordered" evidence="2">
    <location>
        <begin position="163"/>
        <end position="217"/>
    </location>
</feature>
<dbReference type="EMBL" id="CAXITT010000065">
    <property type="protein sequence ID" value="CAL1530241.1"/>
    <property type="molecule type" value="Genomic_DNA"/>
</dbReference>
<keyword evidence="3" id="KW-0812">Transmembrane</keyword>
<feature type="coiled-coil region" evidence="1">
    <location>
        <begin position="120"/>
        <end position="154"/>
    </location>
</feature>
<proteinExistence type="predicted"/>
<sequence>MSIQTQHLQSTARDGQSDFTLKNGDSHDVSQSLPPNNGKESYPCAVGQCDVNMSRWNQSGPRDQRLIDLGNSKRKISESKPPVMVERRCVFCKDRGSSYIRPDVTIFVLTIMVVILTVAMTHAHMKLSRMEEKLARMEDERSENKEKMQMFTEDFIAVEDPAESIPAPSFPDETSDGDVTELGGVGPGSDRRVRRNAGQKDKQKKTPGNGKKKNNKCGNNKQLIDQYCFDKIEGSLYPMSLKGRLATIMIIKTKS</sequence>
<reference evidence="4 5" key="1">
    <citation type="submission" date="2024-04" db="EMBL/GenBank/DDBJ databases">
        <authorList>
            <consortium name="Genoscope - CEA"/>
            <person name="William W."/>
        </authorList>
    </citation>
    <scope>NUCLEOTIDE SEQUENCE [LARGE SCALE GENOMIC DNA]</scope>
</reference>
<comment type="caution">
    <text evidence="4">The sequence shown here is derived from an EMBL/GenBank/DDBJ whole genome shotgun (WGS) entry which is preliminary data.</text>
</comment>
<keyword evidence="3" id="KW-1133">Transmembrane helix</keyword>
<feature type="region of interest" description="Disordered" evidence="2">
    <location>
        <begin position="1"/>
        <end position="41"/>
    </location>
</feature>
<dbReference type="Proteomes" id="UP001497497">
    <property type="component" value="Unassembled WGS sequence"/>
</dbReference>
<evidence type="ECO:0000256" key="1">
    <source>
        <dbReference type="SAM" id="Coils"/>
    </source>
</evidence>
<keyword evidence="3" id="KW-0472">Membrane</keyword>
<keyword evidence="1" id="KW-0175">Coiled coil</keyword>
<evidence type="ECO:0000256" key="3">
    <source>
        <dbReference type="SAM" id="Phobius"/>
    </source>
</evidence>
<feature type="compositionally biased region" description="Polar residues" evidence="2">
    <location>
        <begin position="1"/>
        <end position="20"/>
    </location>
</feature>
<gene>
    <name evidence="4" type="ORF">GSLYS_00004375001</name>
</gene>
<keyword evidence="5" id="KW-1185">Reference proteome</keyword>
<organism evidence="4 5">
    <name type="scientific">Lymnaea stagnalis</name>
    <name type="common">Great pond snail</name>
    <name type="synonym">Helix stagnalis</name>
    <dbReference type="NCBI Taxonomy" id="6523"/>
    <lineage>
        <taxon>Eukaryota</taxon>
        <taxon>Metazoa</taxon>
        <taxon>Spiralia</taxon>
        <taxon>Lophotrochozoa</taxon>
        <taxon>Mollusca</taxon>
        <taxon>Gastropoda</taxon>
        <taxon>Heterobranchia</taxon>
        <taxon>Euthyneura</taxon>
        <taxon>Panpulmonata</taxon>
        <taxon>Hygrophila</taxon>
        <taxon>Lymnaeoidea</taxon>
        <taxon>Lymnaeidae</taxon>
        <taxon>Lymnaea</taxon>
    </lineage>
</organism>
<accession>A0AAV2HBT8</accession>